<dbReference type="Pfam" id="PF13966">
    <property type="entry name" value="zf-RVT"/>
    <property type="match status" value="1"/>
</dbReference>
<evidence type="ECO:0000313" key="4">
    <source>
        <dbReference type="Proteomes" id="UP001153076"/>
    </source>
</evidence>
<organism evidence="3 4">
    <name type="scientific">Carnegiea gigantea</name>
    <dbReference type="NCBI Taxonomy" id="171969"/>
    <lineage>
        <taxon>Eukaryota</taxon>
        <taxon>Viridiplantae</taxon>
        <taxon>Streptophyta</taxon>
        <taxon>Embryophyta</taxon>
        <taxon>Tracheophyta</taxon>
        <taxon>Spermatophyta</taxon>
        <taxon>Magnoliopsida</taxon>
        <taxon>eudicotyledons</taxon>
        <taxon>Gunneridae</taxon>
        <taxon>Pentapetalae</taxon>
        <taxon>Caryophyllales</taxon>
        <taxon>Cactineae</taxon>
        <taxon>Cactaceae</taxon>
        <taxon>Cactoideae</taxon>
        <taxon>Echinocereeae</taxon>
        <taxon>Carnegiea</taxon>
    </lineage>
</organism>
<gene>
    <name evidence="3" type="ORF">Cgig2_019966</name>
</gene>
<dbReference type="OrthoDB" id="1750606at2759"/>
<dbReference type="AlphaFoldDB" id="A0A9Q1QAC7"/>
<sequence>MVSRLEDIVQKLQLTELEDEIMYVDDVYSEEKSEQVELCLYGKLLTEKGFNARAMKSVLKNIWKSKKDVIIRDLDSNLFVFQFFSNMDKLFVLNEGPWTFDGKIRLLKEVTSLEKPSEVSFTTTHFWVKAYDLPSKKQTIACAQLIGNKIGTFVDCDEMLMMGVDKSPCSRVDLDISKPLMRGVRLLVAKQPMWIKLGYVKLQDFCYGCDAAIILNIPLRAFLPDDRLIWHCTSDGSFSVRSAYHMIITNRTSASGGPSSPSNAIWRPVWGLNGPPRIKLFGWRLCKGIIPTRFNIAKHVSLFNMSCSIYGHHEETDTHALLECPLAVCILEGSDLDNTLWMTRFRTMTDCFTHAMSILDTDKLGLFVAILWELLLLVVR</sequence>
<feature type="domain" description="Reverse transcriptase zinc-binding" evidence="1">
    <location>
        <begin position="238"/>
        <end position="328"/>
    </location>
</feature>
<dbReference type="PANTHER" id="PTHR31286">
    <property type="entry name" value="GLYCINE-RICH CELL WALL STRUCTURAL PROTEIN 1.8-LIKE"/>
    <property type="match status" value="1"/>
</dbReference>
<evidence type="ECO:0000259" key="1">
    <source>
        <dbReference type="Pfam" id="PF13966"/>
    </source>
</evidence>
<keyword evidence="4" id="KW-1185">Reference proteome</keyword>
<evidence type="ECO:0008006" key="5">
    <source>
        <dbReference type="Google" id="ProtNLM"/>
    </source>
</evidence>
<reference evidence="3" key="1">
    <citation type="submission" date="2022-04" db="EMBL/GenBank/DDBJ databases">
        <title>Carnegiea gigantea Genome sequencing and assembly v2.</title>
        <authorList>
            <person name="Copetti D."/>
            <person name="Sanderson M.J."/>
            <person name="Burquez A."/>
            <person name="Wojciechowski M.F."/>
        </authorList>
    </citation>
    <scope>NUCLEOTIDE SEQUENCE</scope>
    <source>
        <strain evidence="3">SGP5-SGP5p</strain>
        <tissue evidence="3">Aerial part</tissue>
    </source>
</reference>
<accession>A0A9Q1QAC7</accession>
<name>A0A9Q1QAC7_9CARY</name>
<evidence type="ECO:0000259" key="2">
    <source>
        <dbReference type="Pfam" id="PF14111"/>
    </source>
</evidence>
<dbReference type="InterPro" id="IPR025558">
    <property type="entry name" value="DUF4283"/>
</dbReference>
<dbReference type="EMBL" id="JAKOGI010000482">
    <property type="protein sequence ID" value="KAJ8434339.1"/>
    <property type="molecule type" value="Genomic_DNA"/>
</dbReference>
<dbReference type="InterPro" id="IPR026960">
    <property type="entry name" value="RVT-Znf"/>
</dbReference>
<protein>
    <recommendedName>
        <fullName evidence="5">Reverse transcriptase zinc-binding domain-containing protein</fullName>
    </recommendedName>
</protein>
<dbReference type="Proteomes" id="UP001153076">
    <property type="component" value="Unassembled WGS sequence"/>
</dbReference>
<feature type="domain" description="DUF4283" evidence="2">
    <location>
        <begin position="34"/>
        <end position="112"/>
    </location>
</feature>
<dbReference type="Pfam" id="PF14111">
    <property type="entry name" value="DUF4283"/>
    <property type="match status" value="1"/>
</dbReference>
<comment type="caution">
    <text evidence="3">The sequence shown here is derived from an EMBL/GenBank/DDBJ whole genome shotgun (WGS) entry which is preliminary data.</text>
</comment>
<dbReference type="PANTHER" id="PTHR31286:SF167">
    <property type="entry name" value="OS09G0268800 PROTEIN"/>
    <property type="match status" value="1"/>
</dbReference>
<dbReference type="InterPro" id="IPR040256">
    <property type="entry name" value="At4g02000-like"/>
</dbReference>
<proteinExistence type="predicted"/>
<evidence type="ECO:0000313" key="3">
    <source>
        <dbReference type="EMBL" id="KAJ8434339.1"/>
    </source>
</evidence>